<dbReference type="AlphaFoldDB" id="A0A1M7SN65"/>
<keyword evidence="4" id="KW-1185">Reference proteome</keyword>
<dbReference type="Gene3D" id="3.40.1360.10">
    <property type="match status" value="1"/>
</dbReference>
<sequence>MGEVRRIVQALGGRWHGSYGLCPCPAHEDREPSLSVAEGSDGRLLLHCFGGCTFEAVLTAIKARGVAMRPAAGSQEEDERRIEELRQARARREAWAERIWNEAGPARGTLAETYLRGRHLWLPRTAPIRFHPNAPHPSRLRLPAMVARIDGGEGFAVHCTYLDAEGRKSGATPAKAIWGLARGGAVRLADPRADGPLLIGEGMETALAAARLWGGPCAAWAALSATGMETVTLPCVQVEIVALGDGDPAGLRAMRKLAERAAKAGHRVKLLAAPSGQDWADVLAFRMAAGEQAGGQR</sequence>
<dbReference type="STRING" id="1189325.SAMN04488119_1019"/>
<dbReference type="SUPFAM" id="SSF56731">
    <property type="entry name" value="DNA primase core"/>
    <property type="match status" value="1"/>
</dbReference>
<dbReference type="InterPro" id="IPR006171">
    <property type="entry name" value="TOPRIM_dom"/>
</dbReference>
<dbReference type="Pfam" id="PF23639">
    <property type="entry name" value="DUF7146"/>
    <property type="match status" value="1"/>
</dbReference>
<organism evidence="3 4">
    <name type="scientific">Oceanicella actignis</name>
    <dbReference type="NCBI Taxonomy" id="1189325"/>
    <lineage>
        <taxon>Bacteria</taxon>
        <taxon>Pseudomonadati</taxon>
        <taxon>Pseudomonadota</taxon>
        <taxon>Alphaproteobacteria</taxon>
        <taxon>Rhodobacterales</taxon>
        <taxon>Paracoccaceae</taxon>
        <taxon>Oceanicella</taxon>
    </lineage>
</organism>
<reference evidence="3 4" key="1">
    <citation type="submission" date="2016-12" db="EMBL/GenBank/DDBJ databases">
        <authorList>
            <person name="Song W.-J."/>
            <person name="Kurnit D.M."/>
        </authorList>
    </citation>
    <scope>NUCLEOTIDE SEQUENCE [LARGE SCALE GENOMIC DNA]</scope>
    <source>
        <strain evidence="3 4">CGMCC 1.10808</strain>
    </source>
</reference>
<protein>
    <submittedName>
        <fullName evidence="3">Toprim domain-containing protein</fullName>
    </submittedName>
</protein>
<feature type="domain" description="DUF7146" evidence="2">
    <location>
        <begin position="91"/>
        <end position="188"/>
    </location>
</feature>
<evidence type="ECO:0000313" key="4">
    <source>
        <dbReference type="Proteomes" id="UP000184066"/>
    </source>
</evidence>
<accession>A0A1M7SN65</accession>
<name>A0A1M7SN65_9RHOB</name>
<proteinExistence type="predicted"/>
<dbReference type="EMBL" id="FRDL01000003">
    <property type="protein sequence ID" value="SHN59942.1"/>
    <property type="molecule type" value="Genomic_DNA"/>
</dbReference>
<feature type="domain" description="Toprim" evidence="1">
    <location>
        <begin position="197"/>
        <end position="284"/>
    </location>
</feature>
<evidence type="ECO:0000259" key="2">
    <source>
        <dbReference type="Pfam" id="PF23639"/>
    </source>
</evidence>
<dbReference type="InterPro" id="IPR034154">
    <property type="entry name" value="TOPRIM_DnaG/twinkle"/>
</dbReference>
<dbReference type="InterPro" id="IPR055570">
    <property type="entry name" value="DUF7146"/>
</dbReference>
<dbReference type="Pfam" id="PF13362">
    <property type="entry name" value="Toprim_3"/>
    <property type="match status" value="1"/>
</dbReference>
<dbReference type="RefSeq" id="WP_072746619.1">
    <property type="nucleotide sequence ID" value="NZ_FOHL01000001.1"/>
</dbReference>
<dbReference type="Proteomes" id="UP000184066">
    <property type="component" value="Unassembled WGS sequence"/>
</dbReference>
<dbReference type="CDD" id="cd01029">
    <property type="entry name" value="TOPRIM_primases"/>
    <property type="match status" value="1"/>
</dbReference>
<evidence type="ECO:0000259" key="1">
    <source>
        <dbReference type="Pfam" id="PF13362"/>
    </source>
</evidence>
<evidence type="ECO:0000313" key="3">
    <source>
        <dbReference type="EMBL" id="SHN59942.1"/>
    </source>
</evidence>
<gene>
    <name evidence="3" type="ORF">SAMN05216200_10310</name>
</gene>